<dbReference type="GO" id="GO:0016853">
    <property type="term" value="F:isomerase activity"/>
    <property type="evidence" value="ECO:0007669"/>
    <property type="project" value="UniProtKB-KW"/>
</dbReference>
<evidence type="ECO:0000259" key="3">
    <source>
        <dbReference type="Pfam" id="PF13462"/>
    </source>
</evidence>
<protein>
    <submittedName>
        <fullName evidence="4">Protein-disulfide isomerase</fullName>
    </submittedName>
</protein>
<dbReference type="Gene3D" id="3.40.30.10">
    <property type="entry name" value="Glutaredoxin"/>
    <property type="match status" value="1"/>
</dbReference>
<keyword evidence="2" id="KW-0732">Signal</keyword>
<dbReference type="InterPro" id="IPR012336">
    <property type="entry name" value="Thioredoxin-like_fold"/>
</dbReference>
<accession>A0A7W9CHL3</accession>
<name>A0A7W9CHL3_9CAUL</name>
<dbReference type="EMBL" id="JACHOR010000002">
    <property type="protein sequence ID" value="MBB5745666.1"/>
    <property type="molecule type" value="Genomic_DNA"/>
</dbReference>
<feature type="chain" id="PRO_5031506387" evidence="2">
    <location>
        <begin position="33"/>
        <end position="212"/>
    </location>
</feature>
<comment type="caution">
    <text evidence="4">The sequence shown here is derived from an EMBL/GenBank/DDBJ whole genome shotgun (WGS) entry which is preliminary data.</text>
</comment>
<organism evidence="4 5">
    <name type="scientific">Brevundimonas variabilis</name>
    <dbReference type="NCBI Taxonomy" id="74312"/>
    <lineage>
        <taxon>Bacteria</taxon>
        <taxon>Pseudomonadati</taxon>
        <taxon>Pseudomonadota</taxon>
        <taxon>Alphaproteobacteria</taxon>
        <taxon>Caulobacterales</taxon>
        <taxon>Caulobacteraceae</taxon>
        <taxon>Brevundimonas</taxon>
    </lineage>
</organism>
<dbReference type="PANTHER" id="PTHR13887">
    <property type="entry name" value="GLUTATHIONE S-TRANSFERASE KAPPA"/>
    <property type="match status" value="1"/>
</dbReference>
<keyword evidence="4" id="KW-0413">Isomerase</keyword>
<gene>
    <name evidence="4" type="ORF">GGR13_001250</name>
</gene>
<dbReference type="Pfam" id="PF13462">
    <property type="entry name" value="Thioredoxin_4"/>
    <property type="match status" value="1"/>
</dbReference>
<sequence>MTVQTHGPSTLNRRLALGLSAAAVLVSLSACGGAPKATSATGDMALGAAEGAAVTVVEYASVTCGHCAEWQETVWPAFKAKYVDTDQVRYVLREFPTAPQDIAVAGFLIARCAGDDKYFEVVDQVMRSQAEWATGTPPRDSLVRIAADAGLSDAQFQACVSDPQAISAMEQRIREAVDAGVTGTPTFIINGKKVEDTSLAGLSAVIDPQLRG</sequence>
<keyword evidence="5" id="KW-1185">Reference proteome</keyword>
<reference evidence="4 5" key="1">
    <citation type="submission" date="2020-08" db="EMBL/GenBank/DDBJ databases">
        <title>Genomic Encyclopedia of Type Strains, Phase IV (KMG-IV): sequencing the most valuable type-strain genomes for metagenomic binning, comparative biology and taxonomic classification.</title>
        <authorList>
            <person name="Goeker M."/>
        </authorList>
    </citation>
    <scope>NUCLEOTIDE SEQUENCE [LARGE SCALE GENOMIC DNA]</scope>
    <source>
        <strain evidence="4 5">DSM 4737</strain>
    </source>
</reference>
<dbReference type="RefSeq" id="WP_183212637.1">
    <property type="nucleotide sequence ID" value="NZ_JACHOR010000002.1"/>
</dbReference>
<feature type="signal peptide" evidence="2">
    <location>
        <begin position="1"/>
        <end position="32"/>
    </location>
</feature>
<dbReference type="PROSITE" id="PS51318">
    <property type="entry name" value="TAT"/>
    <property type="match status" value="1"/>
</dbReference>
<evidence type="ECO:0000313" key="4">
    <source>
        <dbReference type="EMBL" id="MBB5745666.1"/>
    </source>
</evidence>
<feature type="domain" description="Thioredoxin-like fold" evidence="3">
    <location>
        <begin position="41"/>
        <end position="207"/>
    </location>
</feature>
<proteinExistence type="inferred from homology"/>
<dbReference type="AlphaFoldDB" id="A0A7W9CHL3"/>
<dbReference type="SUPFAM" id="SSF52833">
    <property type="entry name" value="Thioredoxin-like"/>
    <property type="match status" value="1"/>
</dbReference>
<evidence type="ECO:0000313" key="5">
    <source>
        <dbReference type="Proteomes" id="UP000545037"/>
    </source>
</evidence>
<dbReference type="PANTHER" id="PTHR13887:SF56">
    <property type="entry name" value="THIOREDOXIN-LIKE REDUCTASE RV2466C"/>
    <property type="match status" value="1"/>
</dbReference>
<evidence type="ECO:0000256" key="1">
    <source>
        <dbReference type="ARBA" id="ARBA00005791"/>
    </source>
</evidence>
<evidence type="ECO:0000256" key="2">
    <source>
        <dbReference type="SAM" id="SignalP"/>
    </source>
</evidence>
<dbReference type="InterPro" id="IPR036249">
    <property type="entry name" value="Thioredoxin-like_sf"/>
</dbReference>
<comment type="similarity">
    <text evidence="1">Belongs to the thioredoxin family. DsbA subfamily.</text>
</comment>
<dbReference type="InterPro" id="IPR006311">
    <property type="entry name" value="TAT_signal"/>
</dbReference>
<dbReference type="Proteomes" id="UP000545037">
    <property type="component" value="Unassembled WGS sequence"/>
</dbReference>